<keyword evidence="2" id="KW-1185">Reference proteome</keyword>
<evidence type="ECO:0008006" key="3">
    <source>
        <dbReference type="Google" id="ProtNLM"/>
    </source>
</evidence>
<dbReference type="RefSeq" id="WP_345271310.1">
    <property type="nucleotide sequence ID" value="NZ_BAABHB010000020.1"/>
</dbReference>
<dbReference type="InterPro" id="IPR025515">
    <property type="entry name" value="DUF4403"/>
</dbReference>
<gene>
    <name evidence="1" type="ORF">GCM10023187_55110</name>
</gene>
<organism evidence="1 2">
    <name type="scientific">Nibrella viscosa</name>
    <dbReference type="NCBI Taxonomy" id="1084524"/>
    <lineage>
        <taxon>Bacteria</taxon>
        <taxon>Pseudomonadati</taxon>
        <taxon>Bacteroidota</taxon>
        <taxon>Cytophagia</taxon>
        <taxon>Cytophagales</taxon>
        <taxon>Spirosomataceae</taxon>
        <taxon>Nibrella</taxon>
    </lineage>
</organism>
<sequence>MDTDGCLYRPGNMLLAGLCLLLILGGVVACQKVKPQRPEITDFDDSLTVGNSYVSSPIIIRIADLEQKINDKLKIVLVSERNLKNEKLRKLDLKVERSGPIRLTYDGHKMSFSAPLTIYLNNPLRLSKKKDPDREPFCIMDVRFQSPLNVRNDWRVQTKSTFYKYEWVKPPSLKILGFKIPVVKTVENLIEKNKDSIEIAIDRAVYQNLRLDQELSKVWRDIQKPLLIHKKIDSVWLIPKPYRVQVAPIGGNRQNLVLPIRIFLNIGSAFGPRPQYALSGKLPRLERVKSIAMVSDLNMLTSIYYEDINKILEKEIRNEKLKVAGHMLKIKKARLYGGGKTLIVETEVGGAVNGTLFFRGRPEFDTTRQMLMVKHVDFDVLTEELLLSTADWLLHDTVKDTLQSLLNVPLRSQLNQLPDKVELAFARSKAGRKAALGINEFRLVPRQIAIRPTSIDILLHLDARVNLAVKRL</sequence>
<reference evidence="2" key="1">
    <citation type="journal article" date="2019" name="Int. J. Syst. Evol. Microbiol.">
        <title>The Global Catalogue of Microorganisms (GCM) 10K type strain sequencing project: providing services to taxonomists for standard genome sequencing and annotation.</title>
        <authorList>
            <consortium name="The Broad Institute Genomics Platform"/>
            <consortium name="The Broad Institute Genome Sequencing Center for Infectious Disease"/>
            <person name="Wu L."/>
            <person name="Ma J."/>
        </authorList>
    </citation>
    <scope>NUCLEOTIDE SEQUENCE [LARGE SCALE GENOMIC DNA]</scope>
    <source>
        <strain evidence="2">JCM 17925</strain>
    </source>
</reference>
<dbReference type="EMBL" id="BAABHB010000020">
    <property type="protein sequence ID" value="GAA4420137.1"/>
    <property type="molecule type" value="Genomic_DNA"/>
</dbReference>
<proteinExistence type="predicted"/>
<evidence type="ECO:0000313" key="2">
    <source>
        <dbReference type="Proteomes" id="UP001500936"/>
    </source>
</evidence>
<evidence type="ECO:0000313" key="1">
    <source>
        <dbReference type="EMBL" id="GAA4420137.1"/>
    </source>
</evidence>
<dbReference type="Pfam" id="PF14356">
    <property type="entry name" value="DUF4403"/>
    <property type="match status" value="1"/>
</dbReference>
<name>A0ABP8L1Z0_9BACT</name>
<dbReference type="Proteomes" id="UP001500936">
    <property type="component" value="Unassembled WGS sequence"/>
</dbReference>
<protein>
    <recommendedName>
        <fullName evidence="3">DUF4403 family protein</fullName>
    </recommendedName>
</protein>
<accession>A0ABP8L1Z0</accession>
<comment type="caution">
    <text evidence="1">The sequence shown here is derived from an EMBL/GenBank/DDBJ whole genome shotgun (WGS) entry which is preliminary data.</text>
</comment>